<dbReference type="Proteomes" id="UP000667802">
    <property type="component" value="Unassembled WGS sequence"/>
</dbReference>
<dbReference type="EMBL" id="JAALHA020000004">
    <property type="protein sequence ID" value="MDR9895162.1"/>
    <property type="molecule type" value="Genomic_DNA"/>
</dbReference>
<feature type="domain" description="N,N-dimethylformamidase alpha subunit" evidence="1">
    <location>
        <begin position="6"/>
        <end position="103"/>
    </location>
</feature>
<keyword evidence="3" id="KW-1185">Reference proteome</keyword>
<protein>
    <recommendedName>
        <fullName evidence="1">N,N-dimethylformamidase alpha subunit domain-containing protein</fullName>
    </recommendedName>
</protein>
<dbReference type="InterPro" id="IPR058713">
    <property type="entry name" value="DMF_alpha_dom"/>
</dbReference>
<name>A0AAP5I521_9CYAN</name>
<organism evidence="2 3">
    <name type="scientific">Aetokthonos hydrillicola Thurmond2011</name>
    <dbReference type="NCBI Taxonomy" id="2712845"/>
    <lineage>
        <taxon>Bacteria</taxon>
        <taxon>Bacillati</taxon>
        <taxon>Cyanobacteriota</taxon>
        <taxon>Cyanophyceae</taxon>
        <taxon>Nostocales</taxon>
        <taxon>Hapalosiphonaceae</taxon>
        <taxon>Aetokthonos</taxon>
    </lineage>
</organism>
<accession>A0AAP5I521</accession>
<evidence type="ECO:0000259" key="1">
    <source>
        <dbReference type="Pfam" id="PF26354"/>
    </source>
</evidence>
<comment type="caution">
    <text evidence="2">The sequence shown here is derived from an EMBL/GenBank/DDBJ whole genome shotgun (WGS) entry which is preliminary data.</text>
</comment>
<proteinExistence type="predicted"/>
<dbReference type="RefSeq" id="WP_208338717.1">
    <property type="nucleotide sequence ID" value="NZ_CAWQFN010000191.1"/>
</dbReference>
<sequence length="105" mass="12156">MNHDIFKDSVKHLVNQNVLEEHASNPIGNHSDALKRILVYLRKYKLELRGKYIIVCVQPYKKWCIGKLSGVRGVPPQIYEEECFGSEAEAEHGIFIKRIKELGFM</sequence>
<evidence type="ECO:0000313" key="3">
    <source>
        <dbReference type="Proteomes" id="UP000667802"/>
    </source>
</evidence>
<dbReference type="Pfam" id="PF26354">
    <property type="entry name" value="DMF_alpha"/>
    <property type="match status" value="1"/>
</dbReference>
<reference evidence="3" key="1">
    <citation type="journal article" date="2021" name="Science">
        <title>Hunting the eagle killer: A cyanobacterial neurotoxin causes vacuolar myelinopathy.</title>
        <authorList>
            <person name="Breinlinger S."/>
            <person name="Phillips T.J."/>
            <person name="Haram B.N."/>
            <person name="Mares J."/>
            <person name="Martinez Yerena J.A."/>
            <person name="Hrouzek P."/>
            <person name="Sobotka R."/>
            <person name="Henderson W.M."/>
            <person name="Schmieder P."/>
            <person name="Williams S.M."/>
            <person name="Lauderdale J.D."/>
            <person name="Wilde H.D."/>
            <person name="Gerrin W."/>
            <person name="Kust A."/>
            <person name="Washington J.W."/>
            <person name="Wagner C."/>
            <person name="Geier B."/>
            <person name="Liebeke M."/>
            <person name="Enke H."/>
            <person name="Niedermeyer T.H.J."/>
            <person name="Wilde S.B."/>
        </authorList>
    </citation>
    <scope>NUCLEOTIDE SEQUENCE [LARGE SCALE GENOMIC DNA]</scope>
    <source>
        <strain evidence="3">Thurmond2011</strain>
    </source>
</reference>
<evidence type="ECO:0000313" key="2">
    <source>
        <dbReference type="EMBL" id="MDR9895162.1"/>
    </source>
</evidence>
<dbReference type="AlphaFoldDB" id="A0AAP5I521"/>
<gene>
    <name evidence="2" type="ORF">G7B40_011370</name>
</gene>